<organism evidence="2 3">
    <name type="scientific">Seminavis robusta</name>
    <dbReference type="NCBI Taxonomy" id="568900"/>
    <lineage>
        <taxon>Eukaryota</taxon>
        <taxon>Sar</taxon>
        <taxon>Stramenopiles</taxon>
        <taxon>Ochrophyta</taxon>
        <taxon>Bacillariophyta</taxon>
        <taxon>Bacillariophyceae</taxon>
        <taxon>Bacillariophycidae</taxon>
        <taxon>Naviculales</taxon>
        <taxon>Naviculaceae</taxon>
        <taxon>Seminavis</taxon>
    </lineage>
</organism>
<reference evidence="2" key="1">
    <citation type="submission" date="2020-06" db="EMBL/GenBank/DDBJ databases">
        <authorList>
            <consortium name="Plant Systems Biology data submission"/>
        </authorList>
    </citation>
    <scope>NUCLEOTIDE SEQUENCE</scope>
    <source>
        <strain evidence="2">D6</strain>
    </source>
</reference>
<dbReference type="OrthoDB" id="9993283at2759"/>
<proteinExistence type="predicted"/>
<evidence type="ECO:0000313" key="3">
    <source>
        <dbReference type="Proteomes" id="UP001153069"/>
    </source>
</evidence>
<dbReference type="Proteomes" id="UP001153069">
    <property type="component" value="Unassembled WGS sequence"/>
</dbReference>
<name>A0A9N8ER48_9STRA</name>
<dbReference type="AlphaFoldDB" id="A0A9N8ER48"/>
<keyword evidence="3" id="KW-1185">Reference proteome</keyword>
<feature type="signal peptide" evidence="1">
    <location>
        <begin position="1"/>
        <end position="29"/>
    </location>
</feature>
<accession>A0A9N8ER48</accession>
<dbReference type="EMBL" id="CAICTM010001648">
    <property type="protein sequence ID" value="CAB9525258.1"/>
    <property type="molecule type" value="Genomic_DNA"/>
</dbReference>
<keyword evidence="1" id="KW-0732">Signal</keyword>
<evidence type="ECO:0000256" key="1">
    <source>
        <dbReference type="SAM" id="SignalP"/>
    </source>
</evidence>
<evidence type="ECO:0000313" key="2">
    <source>
        <dbReference type="EMBL" id="CAB9525258.1"/>
    </source>
</evidence>
<feature type="chain" id="PRO_5040399558" evidence="1">
    <location>
        <begin position="30"/>
        <end position="268"/>
    </location>
</feature>
<comment type="caution">
    <text evidence="2">The sequence shown here is derived from an EMBL/GenBank/DDBJ whole genome shotgun (WGS) entry which is preliminary data.</text>
</comment>
<gene>
    <name evidence="2" type="ORF">SEMRO_1650_G288690.1</name>
</gene>
<protein>
    <submittedName>
        <fullName evidence="2">Uncharacterized protein</fullName>
    </submittedName>
</protein>
<sequence length="268" mass="29397">MMTSFARKWVLLGGIWLLVLLLCPQISHGFTTGLQSFRVQKSLSREVGDGRWVLLNNSANDGDDDDTSTESSRRTFLFQQQGIMTTAMVAAGLVGAPSVANADPSLISSLQGPLQDAIAPGHWIGQFLGINSRQVTWEFSNASPALVSQALVDVLNELSPQDRAKLFLPEFSISRADSSKVHVITWTKNEWLDSLDVSFLQQQSTTTSCIAKASFYATGFLPTSIPGAPLFNIGFAWFPFASPGPRGQMLQDYRLKNLERLVRQKLAS</sequence>